<reference evidence="3" key="2">
    <citation type="journal article" date="2009" name="Genome Res.">
        <title>Comparative genomic analyses of the human fungal pathogens Coccidioides and their relatives.</title>
        <authorList>
            <person name="Sharpton T.J."/>
            <person name="Stajich J.E."/>
            <person name="Rounsley S.D."/>
            <person name="Gardner M.J."/>
            <person name="Wortman J.R."/>
            <person name="Jordar V.S."/>
            <person name="Maiti R."/>
            <person name="Kodira C.D."/>
            <person name="Neafsey D.E."/>
            <person name="Zeng Q."/>
            <person name="Hung C.-Y."/>
            <person name="McMahan C."/>
            <person name="Muszewska A."/>
            <person name="Grynberg M."/>
            <person name="Mandel M.A."/>
            <person name="Kellner E.M."/>
            <person name="Barker B.M."/>
            <person name="Galgiani J.N."/>
            <person name="Orbach M.J."/>
            <person name="Kirkland T.N."/>
            <person name="Cole G.T."/>
            <person name="Henn M.R."/>
            <person name="Birren B.W."/>
            <person name="Taylor J.W."/>
        </authorList>
    </citation>
    <scope>NUCLEOTIDE SEQUENCE [LARGE SCALE GENOMIC DNA]</scope>
    <source>
        <strain evidence="3">RMSCC 3488</strain>
    </source>
</reference>
<protein>
    <submittedName>
        <fullName evidence="2">Uncharacterized protein</fullName>
    </submittedName>
</protein>
<evidence type="ECO:0000256" key="1">
    <source>
        <dbReference type="SAM" id="MobiDB-lite"/>
    </source>
</evidence>
<organism evidence="2 3">
    <name type="scientific">Coccidioides posadasii RMSCC 3488</name>
    <dbReference type="NCBI Taxonomy" id="454284"/>
    <lineage>
        <taxon>Eukaryota</taxon>
        <taxon>Fungi</taxon>
        <taxon>Dikarya</taxon>
        <taxon>Ascomycota</taxon>
        <taxon>Pezizomycotina</taxon>
        <taxon>Eurotiomycetes</taxon>
        <taxon>Eurotiomycetidae</taxon>
        <taxon>Onygenales</taxon>
        <taxon>Onygenaceae</taxon>
        <taxon>Coccidioides</taxon>
    </lineage>
</organism>
<evidence type="ECO:0000313" key="3">
    <source>
        <dbReference type="Proteomes" id="UP000054567"/>
    </source>
</evidence>
<gene>
    <name evidence="2" type="ORF">CPAG_06595</name>
</gene>
<feature type="compositionally biased region" description="Basic and acidic residues" evidence="1">
    <location>
        <begin position="118"/>
        <end position="128"/>
    </location>
</feature>
<reference evidence="2 3" key="1">
    <citation type="submission" date="2007-06" db="EMBL/GenBank/DDBJ databases">
        <title>The Genome Sequence of Coccidioides posadasii RMSCC_3488.</title>
        <authorList>
            <consortium name="Coccidioides Genome Resources Consortium"/>
            <consortium name="The Broad Institute Genome Sequencing Platform"/>
            <person name="Henn M.R."/>
            <person name="Sykes S."/>
            <person name="Young S."/>
            <person name="Jaffe D."/>
            <person name="Berlin A."/>
            <person name="Alvarez P."/>
            <person name="Butler J."/>
            <person name="Gnerre S."/>
            <person name="Grabherr M."/>
            <person name="Mauceli E."/>
            <person name="Brockman W."/>
            <person name="Kodira C."/>
            <person name="Alvarado L."/>
            <person name="Zeng Q."/>
            <person name="Crawford M."/>
            <person name="Antoine C."/>
            <person name="Devon K."/>
            <person name="Galgiani J."/>
            <person name="Orsborn K."/>
            <person name="Lewis M.L."/>
            <person name="Nusbaum C."/>
            <person name="Galagan J."/>
            <person name="Birren B."/>
        </authorList>
    </citation>
    <scope>NUCLEOTIDE SEQUENCE [LARGE SCALE GENOMIC DNA]</scope>
    <source>
        <strain evidence="2 3">RMSCC 3488</strain>
    </source>
</reference>
<feature type="region of interest" description="Disordered" evidence="1">
    <location>
        <begin position="106"/>
        <end position="151"/>
    </location>
</feature>
<dbReference type="VEuPathDB" id="FungiDB:CPAG_06595"/>
<evidence type="ECO:0000313" key="2">
    <source>
        <dbReference type="EMBL" id="KMM70283.1"/>
    </source>
</evidence>
<name>A0A0J6FIZ8_COCPO</name>
<dbReference type="Proteomes" id="UP000054567">
    <property type="component" value="Unassembled WGS sequence"/>
</dbReference>
<reference evidence="3" key="3">
    <citation type="journal article" date="2010" name="Genome Res.">
        <title>Population genomic sequencing of Coccidioides fungi reveals recent hybridization and transposon control.</title>
        <authorList>
            <person name="Neafsey D.E."/>
            <person name="Barker B.M."/>
            <person name="Sharpton T.J."/>
            <person name="Stajich J.E."/>
            <person name="Park D.J."/>
            <person name="Whiston E."/>
            <person name="Hung C.-Y."/>
            <person name="McMahan C."/>
            <person name="White J."/>
            <person name="Sykes S."/>
            <person name="Heiman D."/>
            <person name="Young S."/>
            <person name="Zeng Q."/>
            <person name="Abouelleil A."/>
            <person name="Aftuck L."/>
            <person name="Bessette D."/>
            <person name="Brown A."/>
            <person name="FitzGerald M."/>
            <person name="Lui A."/>
            <person name="Macdonald J.P."/>
            <person name="Priest M."/>
            <person name="Orbach M.J."/>
            <person name="Galgiani J.N."/>
            <person name="Kirkland T.N."/>
            <person name="Cole G.T."/>
            <person name="Birren B.W."/>
            <person name="Henn M.R."/>
            <person name="Taylor J.W."/>
            <person name="Rounsley S.D."/>
        </authorList>
    </citation>
    <scope>NUCLEOTIDE SEQUENCE [LARGE SCALE GENOMIC DNA]</scope>
    <source>
        <strain evidence="3">RMSCC 3488</strain>
    </source>
</reference>
<dbReference type="EMBL" id="DS268112">
    <property type="protein sequence ID" value="KMM70283.1"/>
    <property type="molecule type" value="Genomic_DNA"/>
</dbReference>
<dbReference type="AlphaFoldDB" id="A0A0J6FIZ8"/>
<sequence length="151" mass="16659">MCATPPPSQRYSLPVMDFIRGKGFEKRVIPMFAPETSSDKPSEKAASEVKLITPYPNGMYMFNLRGLTSLFLFCTSPYQDHIRRKNTGGRGARWLVPPTIVSLWNGGGQAGVNTSEETGGKPDERDMAPRLLWENSGNDGGLGFQRPIPNP</sequence>
<accession>A0A0J6FIZ8</accession>
<proteinExistence type="predicted"/>